<evidence type="ECO:0000313" key="1">
    <source>
        <dbReference type="EMBL" id="VTR92833.1"/>
    </source>
</evidence>
<protein>
    <submittedName>
        <fullName evidence="1">Uncharacterized protein</fullName>
    </submittedName>
</protein>
<dbReference type="RefSeq" id="WP_162667645.1">
    <property type="nucleotide sequence ID" value="NZ_LR593886.1"/>
</dbReference>
<dbReference type="KEGG" id="gms:SOIL9_48810"/>
<dbReference type="AlphaFoldDB" id="A0A6P2CVA3"/>
<dbReference type="Proteomes" id="UP000464178">
    <property type="component" value="Chromosome"/>
</dbReference>
<keyword evidence="2" id="KW-1185">Reference proteome</keyword>
<organism evidence="1 2">
    <name type="scientific">Gemmata massiliana</name>
    <dbReference type="NCBI Taxonomy" id="1210884"/>
    <lineage>
        <taxon>Bacteria</taxon>
        <taxon>Pseudomonadati</taxon>
        <taxon>Planctomycetota</taxon>
        <taxon>Planctomycetia</taxon>
        <taxon>Gemmatales</taxon>
        <taxon>Gemmataceae</taxon>
        <taxon>Gemmata</taxon>
    </lineage>
</organism>
<dbReference type="EMBL" id="LR593886">
    <property type="protein sequence ID" value="VTR92833.1"/>
    <property type="molecule type" value="Genomic_DNA"/>
</dbReference>
<evidence type="ECO:0000313" key="2">
    <source>
        <dbReference type="Proteomes" id="UP000464178"/>
    </source>
</evidence>
<proteinExistence type="predicted"/>
<accession>A0A6P2CVA3</accession>
<reference evidence="1 2" key="1">
    <citation type="submission" date="2019-05" db="EMBL/GenBank/DDBJ databases">
        <authorList>
            <consortium name="Science for Life Laboratories"/>
        </authorList>
    </citation>
    <scope>NUCLEOTIDE SEQUENCE [LARGE SCALE GENOMIC DNA]</scope>
    <source>
        <strain evidence="1">Soil9</strain>
    </source>
</reference>
<name>A0A6P2CVA3_9BACT</name>
<sequence length="208" mass="22467">MRVWTQDAGGKGKVSVRVDGPRVHPPVFLVISDQYVGYGKGIEVKMSYRFASKQAKFEAPPPALLWTQGVSSCRVTGAVVLSGGRVRGVGLAHINADIPVDTDINFLADGCKKLSADPEDVYLVFYFHAKHTPNRAANKEDARESSRKFGDRFGGQVPNTHHLLIEGRVGNFGIASDGSAGEVTNEQIERMKESNAPVAHGNGCCVLF</sequence>
<gene>
    <name evidence="1" type="ORF">SOIL9_48810</name>
</gene>